<dbReference type="OrthoDB" id="9789875at2"/>
<evidence type="ECO:0000313" key="4">
    <source>
        <dbReference type="Proteomes" id="UP000306985"/>
    </source>
</evidence>
<dbReference type="GO" id="GO:0008195">
    <property type="term" value="F:phosphatidate phosphatase activity"/>
    <property type="evidence" value="ECO:0007669"/>
    <property type="project" value="InterPro"/>
</dbReference>
<dbReference type="PANTHER" id="PTHR28208:SF3">
    <property type="entry name" value="PHOSPHATIDATE PHOSPHATASE APP1"/>
    <property type="match status" value="1"/>
</dbReference>
<feature type="region of interest" description="Disordered" evidence="1">
    <location>
        <begin position="123"/>
        <end position="146"/>
    </location>
</feature>
<name>A0A4V6CSM6_9ACTN</name>
<gene>
    <name evidence="3" type="ORF">FDO65_03285</name>
</gene>
<dbReference type="EMBL" id="SZZH01000001">
    <property type="protein sequence ID" value="TKV62115.1"/>
    <property type="molecule type" value="Genomic_DNA"/>
</dbReference>
<accession>A0A4V6CSM6</accession>
<dbReference type="InterPro" id="IPR052935">
    <property type="entry name" value="Mg2+_PAP"/>
</dbReference>
<proteinExistence type="predicted"/>
<keyword evidence="4" id="KW-1185">Reference proteome</keyword>
<dbReference type="Proteomes" id="UP000306985">
    <property type="component" value="Unassembled WGS sequence"/>
</dbReference>
<feature type="domain" description="Phosphatidate phosphatase APP1 catalytic" evidence="2">
    <location>
        <begin position="159"/>
        <end position="311"/>
    </location>
</feature>
<evidence type="ECO:0000259" key="2">
    <source>
        <dbReference type="Pfam" id="PF09949"/>
    </source>
</evidence>
<feature type="region of interest" description="Disordered" evidence="1">
    <location>
        <begin position="321"/>
        <end position="340"/>
    </location>
</feature>
<organism evidence="3 4">
    <name type="scientific">Nakamurella flava</name>
    <dbReference type="NCBI Taxonomy" id="2576308"/>
    <lineage>
        <taxon>Bacteria</taxon>
        <taxon>Bacillati</taxon>
        <taxon>Actinomycetota</taxon>
        <taxon>Actinomycetes</taxon>
        <taxon>Nakamurellales</taxon>
        <taxon>Nakamurellaceae</taxon>
        <taxon>Nakamurella</taxon>
    </lineage>
</organism>
<dbReference type="PANTHER" id="PTHR28208">
    <property type="entry name" value="PHOSPHATIDATE PHOSPHATASE APP1"/>
    <property type="match status" value="1"/>
</dbReference>
<protein>
    <submittedName>
        <fullName evidence="3">DUF2183 domain-containing protein</fullName>
    </submittedName>
</protein>
<evidence type="ECO:0000313" key="3">
    <source>
        <dbReference type="EMBL" id="TKV62115.1"/>
    </source>
</evidence>
<dbReference type="Pfam" id="PF09949">
    <property type="entry name" value="APP1_cat"/>
    <property type="match status" value="1"/>
</dbReference>
<evidence type="ECO:0000256" key="1">
    <source>
        <dbReference type="SAM" id="MobiDB-lite"/>
    </source>
</evidence>
<comment type="caution">
    <text evidence="3">The sequence shown here is derived from an EMBL/GenBank/DDBJ whole genome shotgun (WGS) entry which is preliminary data.</text>
</comment>
<dbReference type="AlphaFoldDB" id="A0A4V6CSM6"/>
<dbReference type="InterPro" id="IPR019236">
    <property type="entry name" value="APP1_cat"/>
</dbReference>
<sequence length="386" mass="41740">MGAARPHLAARVSDGLNRLTGAVLRRLQWHPTVLAYPGYGQSDPQGWARVLGRVLWAPPSRRADDDTDLRGWRRFLTCPVPDVPVQVWWPGAESALTVRSGRGGYVDAVLPATLPAGRHPITLTVPRSPRPATHPDAPTPPDGGRATTEVTIADRRPQIGLLSDIDDTVLITHLPRPLLALWNTFVLRESARVAVPGMDRLQAAVAAAGGEPALVVYLSTGPWNVVPALSSFLRRHRLRPGPMLMTDWGPTNTGWFRSGREHKATALRRLARELPQVRWLLVGDDGQHDPALYADFADEHPDHVAAVAVRRLSKVEQVLAGHPERAGSRRGTAPPAGSTVAPAAVPWVTAADGNGLLDSLRRGGILPAAPAAALPRQPARENRHFE</sequence>
<reference evidence="3 4" key="1">
    <citation type="submission" date="2019-05" db="EMBL/GenBank/DDBJ databases">
        <title>Nakamurella sp. N5BH11, whole genome shotgun sequence.</title>
        <authorList>
            <person name="Tuo L."/>
        </authorList>
    </citation>
    <scope>NUCLEOTIDE SEQUENCE [LARGE SCALE GENOMIC DNA]</scope>
    <source>
        <strain evidence="3 4">N5BH11</strain>
    </source>
</reference>